<dbReference type="EMBL" id="GGEC01012792">
    <property type="protein sequence ID" value="MBW93275.1"/>
    <property type="molecule type" value="Transcribed_RNA"/>
</dbReference>
<reference evidence="2" key="1">
    <citation type="submission" date="2018-02" db="EMBL/GenBank/DDBJ databases">
        <title>Rhizophora mucronata_Transcriptome.</title>
        <authorList>
            <person name="Meera S.P."/>
            <person name="Sreeshan A."/>
            <person name="Augustine A."/>
        </authorList>
    </citation>
    <scope>NUCLEOTIDE SEQUENCE</scope>
    <source>
        <tissue evidence="2">Leaf</tissue>
    </source>
</reference>
<organism evidence="2">
    <name type="scientific">Rhizophora mucronata</name>
    <name type="common">Asiatic mangrove</name>
    <dbReference type="NCBI Taxonomy" id="61149"/>
    <lineage>
        <taxon>Eukaryota</taxon>
        <taxon>Viridiplantae</taxon>
        <taxon>Streptophyta</taxon>
        <taxon>Embryophyta</taxon>
        <taxon>Tracheophyta</taxon>
        <taxon>Spermatophyta</taxon>
        <taxon>Magnoliopsida</taxon>
        <taxon>eudicotyledons</taxon>
        <taxon>Gunneridae</taxon>
        <taxon>Pentapetalae</taxon>
        <taxon>rosids</taxon>
        <taxon>fabids</taxon>
        <taxon>Malpighiales</taxon>
        <taxon>Rhizophoraceae</taxon>
        <taxon>Rhizophora</taxon>
    </lineage>
</organism>
<accession>A0A2P2JIJ6</accession>
<dbReference type="AlphaFoldDB" id="A0A2P2JIJ6"/>
<proteinExistence type="predicted"/>
<name>A0A2P2JIJ6_RHIMU</name>
<evidence type="ECO:0000313" key="2">
    <source>
        <dbReference type="EMBL" id="MBW93275.1"/>
    </source>
</evidence>
<evidence type="ECO:0000256" key="1">
    <source>
        <dbReference type="SAM" id="MobiDB-lite"/>
    </source>
</evidence>
<feature type="compositionally biased region" description="Polar residues" evidence="1">
    <location>
        <begin position="9"/>
        <end position="19"/>
    </location>
</feature>
<feature type="region of interest" description="Disordered" evidence="1">
    <location>
        <begin position="1"/>
        <end position="25"/>
    </location>
</feature>
<sequence length="96" mass="11230">MSKGLEESSCMSRVQSYQQEEPREESRKMSKWCRKLHHSFHLGYVKVLLLAVRGEFPKSLHFPSHFVWEVTIWGTSFPSVVQKLVGSHISYNFKTT</sequence>
<protein>
    <submittedName>
        <fullName evidence="2">Serine/threonine-protein phosphatase 7 inactive homolog isoform X1</fullName>
    </submittedName>
</protein>